<keyword evidence="3" id="KW-1185">Reference proteome</keyword>
<accession>A0AAV5E2I3</accession>
<dbReference type="EMBL" id="BQKI01000072">
    <property type="protein sequence ID" value="GJN16330.1"/>
    <property type="molecule type" value="Genomic_DNA"/>
</dbReference>
<organism evidence="2 3">
    <name type="scientific">Eleusine coracana subsp. coracana</name>
    <dbReference type="NCBI Taxonomy" id="191504"/>
    <lineage>
        <taxon>Eukaryota</taxon>
        <taxon>Viridiplantae</taxon>
        <taxon>Streptophyta</taxon>
        <taxon>Embryophyta</taxon>
        <taxon>Tracheophyta</taxon>
        <taxon>Spermatophyta</taxon>
        <taxon>Magnoliopsida</taxon>
        <taxon>Liliopsida</taxon>
        <taxon>Poales</taxon>
        <taxon>Poaceae</taxon>
        <taxon>PACMAD clade</taxon>
        <taxon>Chloridoideae</taxon>
        <taxon>Cynodonteae</taxon>
        <taxon>Eleusininae</taxon>
        <taxon>Eleusine</taxon>
    </lineage>
</organism>
<protein>
    <submittedName>
        <fullName evidence="2">Uncharacterized protein</fullName>
    </submittedName>
</protein>
<evidence type="ECO:0000313" key="2">
    <source>
        <dbReference type="EMBL" id="GJN16330.1"/>
    </source>
</evidence>
<dbReference type="InterPro" id="IPR010683">
    <property type="entry name" value="DUF1262"/>
</dbReference>
<name>A0AAV5E2I3_ELECO</name>
<dbReference type="PANTHER" id="PTHR31050">
    <property type="entry name" value="OS08G0413200 PROTEIN"/>
    <property type="match status" value="1"/>
</dbReference>
<evidence type="ECO:0000313" key="3">
    <source>
        <dbReference type="Proteomes" id="UP001054889"/>
    </source>
</evidence>
<dbReference type="Proteomes" id="UP001054889">
    <property type="component" value="Unassembled WGS sequence"/>
</dbReference>
<dbReference type="AlphaFoldDB" id="A0AAV5E2I3"/>
<dbReference type="Pfam" id="PF06880">
    <property type="entry name" value="DUF1262"/>
    <property type="match status" value="1"/>
</dbReference>
<dbReference type="PANTHER" id="PTHR31050:SF3">
    <property type="entry name" value="OS08G0412800 PROTEIN"/>
    <property type="match status" value="1"/>
</dbReference>
<evidence type="ECO:0000313" key="1">
    <source>
        <dbReference type="EMBL" id="GJN16261.1"/>
    </source>
</evidence>
<dbReference type="EMBL" id="BQKI01000072">
    <property type="protein sequence ID" value="GJN16261.1"/>
    <property type="molecule type" value="Genomic_DNA"/>
</dbReference>
<comment type="caution">
    <text evidence="2">The sequence shown here is derived from an EMBL/GenBank/DDBJ whole genome shotgun (WGS) entry which is preliminary data.</text>
</comment>
<proteinExistence type="predicted"/>
<reference evidence="2" key="1">
    <citation type="journal article" date="2018" name="DNA Res.">
        <title>Multiple hybrid de novo genome assembly of finger millet, an orphan allotetraploid crop.</title>
        <authorList>
            <person name="Hatakeyama M."/>
            <person name="Aluri S."/>
            <person name="Balachadran M.T."/>
            <person name="Sivarajan S.R."/>
            <person name="Patrignani A."/>
            <person name="Gruter S."/>
            <person name="Poveda L."/>
            <person name="Shimizu-Inatsugi R."/>
            <person name="Baeten J."/>
            <person name="Francoijs K.J."/>
            <person name="Nataraja K.N."/>
            <person name="Reddy Y.A.N."/>
            <person name="Phadnis S."/>
            <person name="Ravikumar R.L."/>
            <person name="Schlapbach R."/>
            <person name="Sreeman S.M."/>
            <person name="Shimizu K.K."/>
        </authorList>
    </citation>
    <scope>NUCLEOTIDE SEQUENCE</scope>
</reference>
<sequence length="116" mass="13397">MLVNPVSKRRSTGRLMHVLEAKDVVFVPVPDQPVGSNRYYTIIATGKHKGLVRACSREEDMVTCCFFRCIKDMEPRPFDPADVYQQMEIVQPWPGRFTARAIAKDAFPSFLYHKKY</sequence>
<gene>
    <name evidence="2" type="primary">gb03307</name>
    <name evidence="1" type="synonym">gb03227</name>
    <name evidence="1" type="ORF">PR202_gb03227</name>
    <name evidence="2" type="ORF">PR202_gb03307</name>
</gene>
<reference evidence="2" key="2">
    <citation type="submission" date="2021-12" db="EMBL/GenBank/DDBJ databases">
        <title>Resequencing data analysis of finger millet.</title>
        <authorList>
            <person name="Hatakeyama M."/>
            <person name="Aluri S."/>
            <person name="Balachadran M.T."/>
            <person name="Sivarajan S.R."/>
            <person name="Poveda L."/>
            <person name="Shimizu-Inatsugi R."/>
            <person name="Schlapbach R."/>
            <person name="Sreeman S.M."/>
            <person name="Shimizu K.K."/>
        </authorList>
    </citation>
    <scope>NUCLEOTIDE SEQUENCE</scope>
</reference>